<keyword evidence="2" id="KW-1185">Reference proteome</keyword>
<name>A0A6J8CS63_MYTCO</name>
<accession>A0A6J8CS63</accession>
<reference evidence="1 2" key="1">
    <citation type="submission" date="2020-06" db="EMBL/GenBank/DDBJ databases">
        <authorList>
            <person name="Li R."/>
            <person name="Bekaert M."/>
        </authorList>
    </citation>
    <scope>NUCLEOTIDE SEQUENCE [LARGE SCALE GENOMIC DNA]</scope>
    <source>
        <strain evidence="2">wild</strain>
    </source>
</reference>
<sequence length="180" mass="20776">MMERRNIIWSIFKREKRLGNQARLKEDKLHTNGHRIYSEDVIEAQKNAPNLSNNHSSQDNMDPAQQGSQFLREHFDPPAGPRAAMLPNELLDKHNSSNVPSKYFRWIGDKKNQFVDGVERKLTIDNLPNQLDTLYITNEHFQTDSNELVESLNKVFIDSASENFGSKPIKSSRVAKHHQP</sequence>
<dbReference type="EMBL" id="CACVKT020005753">
    <property type="protein sequence ID" value="CAC5397702.1"/>
    <property type="molecule type" value="Genomic_DNA"/>
</dbReference>
<dbReference type="AlphaFoldDB" id="A0A6J8CS63"/>
<organism evidence="1 2">
    <name type="scientific">Mytilus coruscus</name>
    <name type="common">Sea mussel</name>
    <dbReference type="NCBI Taxonomy" id="42192"/>
    <lineage>
        <taxon>Eukaryota</taxon>
        <taxon>Metazoa</taxon>
        <taxon>Spiralia</taxon>
        <taxon>Lophotrochozoa</taxon>
        <taxon>Mollusca</taxon>
        <taxon>Bivalvia</taxon>
        <taxon>Autobranchia</taxon>
        <taxon>Pteriomorphia</taxon>
        <taxon>Mytilida</taxon>
        <taxon>Mytiloidea</taxon>
        <taxon>Mytilidae</taxon>
        <taxon>Mytilinae</taxon>
        <taxon>Mytilus</taxon>
    </lineage>
</organism>
<evidence type="ECO:0000313" key="2">
    <source>
        <dbReference type="Proteomes" id="UP000507470"/>
    </source>
</evidence>
<proteinExistence type="predicted"/>
<dbReference type="Proteomes" id="UP000507470">
    <property type="component" value="Unassembled WGS sequence"/>
</dbReference>
<protein>
    <submittedName>
        <fullName evidence="1">Uncharacterized protein</fullName>
    </submittedName>
</protein>
<gene>
    <name evidence="1" type="ORF">MCOR_32122</name>
</gene>
<evidence type="ECO:0000313" key="1">
    <source>
        <dbReference type="EMBL" id="CAC5397702.1"/>
    </source>
</evidence>